<proteinExistence type="predicted"/>
<dbReference type="GO" id="GO:0003697">
    <property type="term" value="F:single-stranded DNA binding"/>
    <property type="evidence" value="ECO:0007669"/>
    <property type="project" value="InterPro"/>
</dbReference>
<gene>
    <name evidence="3" type="ORF">EV146_1207</name>
</gene>
<evidence type="ECO:0000313" key="3">
    <source>
        <dbReference type="EMBL" id="TCN18409.1"/>
    </source>
</evidence>
<feature type="domain" description="N-terminal" evidence="2">
    <location>
        <begin position="40"/>
        <end position="126"/>
    </location>
</feature>
<feature type="domain" description="IrrE N-terminal-like" evidence="1">
    <location>
        <begin position="169"/>
        <end position="238"/>
    </location>
</feature>
<accession>A0A4R2AZQ8</accession>
<evidence type="ECO:0000259" key="1">
    <source>
        <dbReference type="Pfam" id="PF06114"/>
    </source>
</evidence>
<dbReference type="InterPro" id="IPR013610">
    <property type="entry name" value="ArdC_N"/>
</dbReference>
<keyword evidence="4" id="KW-1185">Reference proteome</keyword>
<organism evidence="3 4">
    <name type="scientific">Mesobacillus foraminis</name>
    <dbReference type="NCBI Taxonomy" id="279826"/>
    <lineage>
        <taxon>Bacteria</taxon>
        <taxon>Bacillati</taxon>
        <taxon>Bacillota</taxon>
        <taxon>Bacilli</taxon>
        <taxon>Bacillales</taxon>
        <taxon>Bacillaceae</taxon>
        <taxon>Mesobacillus</taxon>
    </lineage>
</organism>
<evidence type="ECO:0008006" key="5">
    <source>
        <dbReference type="Google" id="ProtNLM"/>
    </source>
</evidence>
<dbReference type="InterPro" id="IPR010359">
    <property type="entry name" value="IrrE_HExxH"/>
</dbReference>
<protein>
    <recommendedName>
        <fullName evidence="5">Antirestriction protein ArdC</fullName>
    </recommendedName>
</protein>
<dbReference type="RefSeq" id="WP_132011410.1">
    <property type="nucleotide sequence ID" value="NZ_JABUHM010000003.1"/>
</dbReference>
<dbReference type="Pfam" id="PF08401">
    <property type="entry name" value="ArdcN"/>
    <property type="match status" value="1"/>
</dbReference>
<reference evidence="3 4" key="1">
    <citation type="journal article" date="2015" name="Stand. Genomic Sci.">
        <title>Genomic Encyclopedia of Bacterial and Archaeal Type Strains, Phase III: the genomes of soil and plant-associated and newly described type strains.</title>
        <authorList>
            <person name="Whitman W.B."/>
            <person name="Woyke T."/>
            <person name="Klenk H.P."/>
            <person name="Zhou Y."/>
            <person name="Lilburn T.G."/>
            <person name="Beck B.J."/>
            <person name="De Vos P."/>
            <person name="Vandamme P."/>
            <person name="Eisen J.A."/>
            <person name="Garrity G."/>
            <person name="Hugenholtz P."/>
            <person name="Kyrpides N.C."/>
        </authorList>
    </citation>
    <scope>NUCLEOTIDE SEQUENCE [LARGE SCALE GENOMIC DNA]</scope>
    <source>
        <strain evidence="3 4">CV53</strain>
    </source>
</reference>
<dbReference type="Gene3D" id="1.10.10.2910">
    <property type="match status" value="1"/>
</dbReference>
<name>A0A4R2AZQ8_9BACI</name>
<dbReference type="AlphaFoldDB" id="A0A4R2AZQ8"/>
<sequence length="439" mass="51075">MKRRYQPLTENERQQKTEEYFEEIVKGVRGILTDEKYKDYLNFSSKLPRYSFNNLMMIYMQNPQATYVAGMKTWNSLGRKVIKGEKSLKILAPIQKKFKEEKENNAGKKEVEEVTRIVGFKAVPVFDVQQTEGAPLPLNPVVPDKVEPSDFAKKIYEHLKEKMNEELPVMEKTLERKGLYGFYSPSEHSITINQDHDITNKLTTLIHEYAHSIFHSPDGKYKDSGKDVKETQAESFAYLTCKYFGLDSSRFTFPYLASYASNSDQLLLKHQDEIQKETNRLITKIENLILEKEIVFDVPVRELADQQEKDLVSLYRFGKSYFVTKNIDESLMNNMEAIRSQQNCILIETEDKAEAISVFNQNRIYYPANAVEKLDEQKGFIHLYQIRNEDLFFIGKSDLTGIKRLSEIIMEKSIAHEQFQQVTEHVQSPSKTTKEMELG</sequence>
<dbReference type="Proteomes" id="UP000295689">
    <property type="component" value="Unassembled WGS sequence"/>
</dbReference>
<comment type="caution">
    <text evidence="3">The sequence shown here is derived from an EMBL/GenBank/DDBJ whole genome shotgun (WGS) entry which is preliminary data.</text>
</comment>
<evidence type="ECO:0000259" key="2">
    <source>
        <dbReference type="Pfam" id="PF08401"/>
    </source>
</evidence>
<dbReference type="EMBL" id="SLVV01000020">
    <property type="protein sequence ID" value="TCN18409.1"/>
    <property type="molecule type" value="Genomic_DNA"/>
</dbReference>
<evidence type="ECO:0000313" key="4">
    <source>
        <dbReference type="Proteomes" id="UP000295689"/>
    </source>
</evidence>
<dbReference type="Pfam" id="PF06114">
    <property type="entry name" value="Peptidase_M78"/>
    <property type="match status" value="1"/>
</dbReference>